<feature type="transmembrane region" description="Helical" evidence="21">
    <location>
        <begin position="244"/>
        <end position="264"/>
    </location>
</feature>
<evidence type="ECO:0000259" key="24">
    <source>
        <dbReference type="Pfam" id="PF06512"/>
    </source>
</evidence>
<dbReference type="Pfam" id="PF11933">
    <property type="entry name" value="Na_trans_cytopl"/>
    <property type="match status" value="1"/>
</dbReference>
<feature type="region of interest" description="Disordered" evidence="22">
    <location>
        <begin position="1021"/>
        <end position="1040"/>
    </location>
</feature>
<evidence type="ECO:0000313" key="28">
    <source>
        <dbReference type="Proteomes" id="UP000261640"/>
    </source>
</evidence>
<protein>
    <recommendedName>
        <fullName evidence="21">Sodium channel protein</fullName>
    </recommendedName>
</protein>
<feature type="transmembrane region" description="Helical" evidence="21">
    <location>
        <begin position="1402"/>
        <end position="1420"/>
    </location>
</feature>
<feature type="compositionally biased region" description="Polar residues" evidence="22">
    <location>
        <begin position="1834"/>
        <end position="1851"/>
    </location>
</feature>
<feature type="transmembrane region" description="Helical" evidence="21">
    <location>
        <begin position="883"/>
        <end position="906"/>
    </location>
</feature>
<keyword evidence="6 21" id="KW-0812">Transmembrane</keyword>
<dbReference type="InterPro" id="IPR044564">
    <property type="entry name" value="Na_chnl_inactivation_gate"/>
</dbReference>
<dbReference type="InterPro" id="IPR058542">
    <property type="entry name" value="IQ_SCN5A_C"/>
</dbReference>
<dbReference type="InterPro" id="IPR001696">
    <property type="entry name" value="Na_channel_asu"/>
</dbReference>
<keyword evidence="4" id="KW-1003">Cell membrane</keyword>
<feature type="transmembrane region" description="Helical" evidence="21">
    <location>
        <begin position="683"/>
        <end position="701"/>
    </location>
</feature>
<keyword evidence="8 21" id="KW-0851">Voltage-gated channel</keyword>
<keyword evidence="10 21" id="KW-0915">Sodium</keyword>
<feature type="transmembrane region" description="Helical" evidence="21">
    <location>
        <begin position="803"/>
        <end position="826"/>
    </location>
</feature>
<evidence type="ECO:0000256" key="13">
    <source>
        <dbReference type="ARBA" id="ARBA00023157"/>
    </source>
</evidence>
<feature type="compositionally biased region" description="Low complexity" evidence="22">
    <location>
        <begin position="443"/>
        <end position="454"/>
    </location>
</feature>
<dbReference type="FunFam" id="1.20.120.350:FF:000004">
    <property type="entry name" value="Sodium channel protein"/>
    <property type="match status" value="1"/>
</dbReference>
<dbReference type="GeneTree" id="ENSGT00940000163423"/>
<evidence type="ECO:0000256" key="3">
    <source>
        <dbReference type="ARBA" id="ARBA00022461"/>
    </source>
</evidence>
<feature type="transmembrane region" description="Helical" evidence="21">
    <location>
        <begin position="713"/>
        <end position="734"/>
    </location>
</feature>
<feature type="transmembrane region" description="Helical" evidence="21">
    <location>
        <begin position="1320"/>
        <end position="1343"/>
    </location>
</feature>
<feature type="transmembrane region" description="Helical" evidence="21">
    <location>
        <begin position="1623"/>
        <end position="1646"/>
    </location>
</feature>
<feature type="transmembrane region" description="Helical" evidence="21">
    <location>
        <begin position="1519"/>
        <end position="1547"/>
    </location>
</feature>
<keyword evidence="13" id="KW-1015">Disulfide bond</keyword>
<feature type="transmembrane region" description="Helical" evidence="21">
    <location>
        <begin position="1100"/>
        <end position="1118"/>
    </location>
</feature>
<evidence type="ECO:0000256" key="4">
    <source>
        <dbReference type="ARBA" id="ARBA00022475"/>
    </source>
</evidence>
<dbReference type="Gene3D" id="1.20.120.350">
    <property type="entry name" value="Voltage-gated potassium channels. Chain C"/>
    <property type="match status" value="4"/>
</dbReference>
<dbReference type="PANTHER" id="PTHR10037">
    <property type="entry name" value="VOLTAGE-GATED CATION CHANNEL CALCIUM AND SODIUM"/>
    <property type="match status" value="1"/>
</dbReference>
<evidence type="ECO:0000256" key="16">
    <source>
        <dbReference type="ARBA" id="ARBA00023303"/>
    </source>
</evidence>
<dbReference type="FunFam" id="1.10.287.70:FF:000006">
    <property type="entry name" value="Sodium channel protein"/>
    <property type="match status" value="1"/>
</dbReference>
<evidence type="ECO:0000256" key="7">
    <source>
        <dbReference type="ARBA" id="ARBA00022737"/>
    </source>
</evidence>
<evidence type="ECO:0000256" key="12">
    <source>
        <dbReference type="ARBA" id="ARBA00023136"/>
    </source>
</evidence>
<dbReference type="InterPro" id="IPR024583">
    <property type="entry name" value="Na_trans_cytopl"/>
</dbReference>
<dbReference type="Pfam" id="PF00520">
    <property type="entry name" value="Ion_trans"/>
    <property type="match status" value="4"/>
</dbReference>
<evidence type="ECO:0000256" key="20">
    <source>
        <dbReference type="ARBA" id="ARBA00064899"/>
    </source>
</evidence>
<evidence type="ECO:0000256" key="5">
    <source>
        <dbReference type="ARBA" id="ARBA00022553"/>
    </source>
</evidence>
<feature type="domain" description="Sodium ion transport-associated" evidence="24">
    <location>
        <begin position="920"/>
        <end position="1094"/>
    </location>
</feature>
<feature type="domain" description="Ion transport" evidence="23">
    <location>
        <begin position="682"/>
        <end position="912"/>
    </location>
</feature>
<dbReference type="FunFam" id="1.10.238.10:FF:000002">
    <property type="entry name" value="Sodium channel protein"/>
    <property type="match status" value="1"/>
</dbReference>
<dbReference type="GO" id="GO:0001518">
    <property type="term" value="C:voltage-gated sodium channel complex"/>
    <property type="evidence" value="ECO:0007669"/>
    <property type="project" value="UniProtKB-UniRule"/>
</dbReference>
<dbReference type="Ensembl" id="ENSMAMT00000062272.1">
    <property type="protein sequence ID" value="ENSMAMP00000045780.1"/>
    <property type="gene ID" value="ENSMAMG00000003534.2"/>
</dbReference>
<comment type="catalytic activity">
    <reaction evidence="17">
        <text>Na(+)(in) = Na(+)(out)</text>
        <dbReference type="Rhea" id="RHEA:34963"/>
        <dbReference type="ChEBI" id="CHEBI:29101"/>
    </reaction>
</comment>
<feature type="compositionally biased region" description="Basic and acidic residues" evidence="22">
    <location>
        <begin position="42"/>
        <end position="55"/>
    </location>
</feature>
<evidence type="ECO:0000256" key="14">
    <source>
        <dbReference type="ARBA" id="ARBA00023180"/>
    </source>
</evidence>
<feature type="transmembrane region" description="Helical" evidence="21">
    <location>
        <begin position="1139"/>
        <end position="1158"/>
    </location>
</feature>
<keyword evidence="16 21" id="KW-0407">Ion channel</keyword>
<keyword evidence="2 21" id="KW-0813">Transport</keyword>
<evidence type="ECO:0000256" key="21">
    <source>
        <dbReference type="RuleBase" id="RU361132"/>
    </source>
</evidence>
<dbReference type="Proteomes" id="UP000261640">
    <property type="component" value="Unplaced"/>
</dbReference>
<name>A0A7N8X9C9_9TELE</name>
<evidence type="ECO:0000256" key="9">
    <source>
        <dbReference type="ARBA" id="ARBA00022989"/>
    </source>
</evidence>
<proteinExistence type="inferred from homology"/>
<feature type="region of interest" description="Disordered" evidence="22">
    <location>
        <begin position="436"/>
        <end position="484"/>
    </location>
</feature>
<dbReference type="Pfam" id="PF06512">
    <property type="entry name" value="Na_trans_assoc"/>
    <property type="match status" value="1"/>
</dbReference>
<keyword evidence="7" id="KW-0677">Repeat</keyword>
<evidence type="ECO:0000259" key="26">
    <source>
        <dbReference type="Pfam" id="PF24609"/>
    </source>
</evidence>
<organism evidence="27 28">
    <name type="scientific">Mastacembelus armatus</name>
    <name type="common">zig-zag eel</name>
    <dbReference type="NCBI Taxonomy" id="205130"/>
    <lineage>
        <taxon>Eukaryota</taxon>
        <taxon>Metazoa</taxon>
        <taxon>Chordata</taxon>
        <taxon>Craniata</taxon>
        <taxon>Vertebrata</taxon>
        <taxon>Euteleostomi</taxon>
        <taxon>Actinopterygii</taxon>
        <taxon>Neopterygii</taxon>
        <taxon>Teleostei</taxon>
        <taxon>Neoteleostei</taxon>
        <taxon>Acanthomorphata</taxon>
        <taxon>Anabantaria</taxon>
        <taxon>Synbranchiformes</taxon>
        <taxon>Mastacembelidae</taxon>
        <taxon>Mastacembelus</taxon>
    </lineage>
</organism>
<evidence type="ECO:0000256" key="8">
    <source>
        <dbReference type="ARBA" id="ARBA00022882"/>
    </source>
</evidence>
<dbReference type="GO" id="GO:0086010">
    <property type="term" value="P:membrane depolarization during action potential"/>
    <property type="evidence" value="ECO:0007669"/>
    <property type="project" value="TreeGrafter"/>
</dbReference>
<evidence type="ECO:0000256" key="6">
    <source>
        <dbReference type="ARBA" id="ARBA00022692"/>
    </source>
</evidence>
<dbReference type="Gene3D" id="1.10.238.10">
    <property type="entry name" value="EF-hand"/>
    <property type="match status" value="1"/>
</dbReference>
<keyword evidence="11 21" id="KW-0406">Ion transport</keyword>
<feature type="transmembrane region" description="Helical" evidence="21">
    <location>
        <begin position="1214"/>
        <end position="1242"/>
    </location>
</feature>
<feature type="transmembrane region" description="Helical" evidence="21">
    <location>
        <begin position="376"/>
        <end position="403"/>
    </location>
</feature>
<dbReference type="Gene3D" id="1.10.287.70">
    <property type="match status" value="4"/>
</dbReference>
<dbReference type="Gene3D" id="1.20.5.1190">
    <property type="entry name" value="iswi atpase"/>
    <property type="match status" value="1"/>
</dbReference>
<feature type="transmembrane region" description="Helical" evidence="21">
    <location>
        <begin position="186"/>
        <end position="208"/>
    </location>
</feature>
<dbReference type="SUPFAM" id="SSF81324">
    <property type="entry name" value="Voltage-gated potassium channels"/>
    <property type="match status" value="4"/>
</dbReference>
<feature type="transmembrane region" description="Helical" evidence="21">
    <location>
        <begin position="1432"/>
        <end position="1450"/>
    </location>
</feature>
<dbReference type="FunFam" id="1.20.120.350:FF:000005">
    <property type="entry name" value="Sodium channel protein"/>
    <property type="match status" value="1"/>
</dbReference>
<keyword evidence="12 21" id="KW-0472">Membrane</keyword>
<feature type="transmembrane region" description="Helical" evidence="21">
    <location>
        <begin position="1462"/>
        <end position="1482"/>
    </location>
</feature>
<evidence type="ECO:0000256" key="22">
    <source>
        <dbReference type="SAM" id="MobiDB-lite"/>
    </source>
</evidence>
<feature type="region of interest" description="Disordered" evidence="22">
    <location>
        <begin position="28"/>
        <end position="55"/>
    </location>
</feature>
<dbReference type="InterPro" id="IPR043203">
    <property type="entry name" value="VGCC_Ca_Na"/>
</dbReference>
<dbReference type="GO" id="GO:0005248">
    <property type="term" value="F:voltage-gated sodium channel activity"/>
    <property type="evidence" value="ECO:0007669"/>
    <property type="project" value="InterPro"/>
</dbReference>
<feature type="transmembrane region" description="Helical" evidence="21">
    <location>
        <begin position="1170"/>
        <end position="1193"/>
    </location>
</feature>
<feature type="domain" description="Ion transport" evidence="23">
    <location>
        <begin position="122"/>
        <end position="409"/>
    </location>
</feature>
<keyword evidence="5" id="KW-0597">Phosphoprotein</keyword>
<feature type="region of interest" description="Disordered" evidence="22">
    <location>
        <begin position="1807"/>
        <end position="1873"/>
    </location>
</feature>
<dbReference type="InterPro" id="IPR005821">
    <property type="entry name" value="Ion_trans_dom"/>
</dbReference>
<dbReference type="FunFam" id="1.10.287.70:FF:000001">
    <property type="entry name" value="Sodium channel protein"/>
    <property type="match status" value="1"/>
</dbReference>
<feature type="domain" description="Ion transport" evidence="23">
    <location>
        <begin position="1401"/>
        <end position="1656"/>
    </location>
</feature>
<dbReference type="PRINTS" id="PR00170">
    <property type="entry name" value="NACHANNEL"/>
</dbReference>
<comment type="subunit">
    <text evidence="20">Voltage-gated sodium (Nav) channels consist of an ion-conducting alpha subunit which is functional on its own associated with regulatory beta subunits.</text>
</comment>
<reference evidence="27" key="1">
    <citation type="submission" date="2025-08" db="UniProtKB">
        <authorList>
            <consortium name="Ensembl"/>
        </authorList>
    </citation>
    <scope>IDENTIFICATION</scope>
</reference>
<evidence type="ECO:0000256" key="17">
    <source>
        <dbReference type="ARBA" id="ARBA00036239"/>
    </source>
</evidence>
<evidence type="ECO:0000256" key="19">
    <source>
        <dbReference type="ARBA" id="ARBA00055248"/>
    </source>
</evidence>
<dbReference type="PANTHER" id="PTHR10037:SF278">
    <property type="entry name" value="SODIUM CHANNEL PROTEIN TYPE 2 SUBUNIT ALPHA"/>
    <property type="match status" value="1"/>
</dbReference>
<dbReference type="InterPro" id="IPR010526">
    <property type="entry name" value="Na_trans_assoc_dom"/>
</dbReference>
<keyword evidence="15 21" id="KW-0739">Sodium transport</keyword>
<dbReference type="FunFam" id="1.20.120.350:FF:000002">
    <property type="entry name" value="Sodium channel protein"/>
    <property type="match status" value="1"/>
</dbReference>
<evidence type="ECO:0000256" key="2">
    <source>
        <dbReference type="ARBA" id="ARBA00022448"/>
    </source>
</evidence>
<evidence type="ECO:0000256" key="15">
    <source>
        <dbReference type="ARBA" id="ARBA00023201"/>
    </source>
</evidence>
<reference evidence="27" key="2">
    <citation type="submission" date="2025-09" db="UniProtKB">
        <authorList>
            <consortium name="Ensembl"/>
        </authorList>
    </citation>
    <scope>IDENTIFICATION</scope>
</reference>
<feature type="domain" description="Voltage-gated Na+ ion channel cytoplasmic" evidence="25">
    <location>
        <begin position="490"/>
        <end position="628"/>
    </location>
</feature>
<dbReference type="InterPro" id="IPR027359">
    <property type="entry name" value="Volt_channel_dom_sf"/>
</dbReference>
<evidence type="ECO:0000259" key="23">
    <source>
        <dbReference type="Pfam" id="PF00520"/>
    </source>
</evidence>
<feature type="compositionally biased region" description="Basic and acidic residues" evidence="22">
    <location>
        <begin position="467"/>
        <end position="484"/>
    </location>
</feature>
<dbReference type="CDD" id="cd13433">
    <property type="entry name" value="Na_channel_gate"/>
    <property type="match status" value="1"/>
</dbReference>
<feature type="domain" description="SCN5A-like C-terminal IQ motif" evidence="26">
    <location>
        <begin position="1768"/>
        <end position="1792"/>
    </location>
</feature>
<feature type="domain" description="Ion transport" evidence="23">
    <location>
        <begin position="1098"/>
        <end position="1352"/>
    </location>
</feature>
<sequence length="1873" mass="212241">MAQLLVPPGPDSFRPFSRESLKAIEGRIAEEKAKKPKGEKKKRNDENELKPSNDLEAGKSLPFLYGDIPKGMVSTPLEDLDPYYSNQKTFIVLNKGKYIFRFNAAPALCLLKYLASLTTICKLFNVVIMCTILTNCAFMTLDKPPDWSKNVEYTFTAIYTFESLVKILARGFCIGKFTFLRDPWNWLDFCVIVMAYVTEIVNLGNFSVLRTFRVLRAFKAISVIPGLKTIVGALFQSVKKLSDVMILTVFCLSVFALIGLQLFMGHLKHKCIFLPENGTLNNETSGNGTDNVIFLLPPENYYYLPGSKDPLLCGNGSEAGQCPEGYTCVRVGKNPDYGYTSFDSFGWAFLSLFRLMTQDYWEKLYQQTLRAAGKPYMIFFVLVIFLGSFYLVNLILAVVAMAYEEQSQATIKEAKEKAEEFQAMLEQLKRQQEEAQVLGGNVESSSETSKFSSKSAKERRNRRKKRKEEEGKGTDEKFPKSESQDSIKKSFLSFRGPLFSSRRNSRTSIFSFPSQAQDMGSENEFADDENSIFEDNLSRRGSLFFPRRGGQRSSSMSQCSFLSHLLLQPNGIKHSSVDYNVVSLMGFNSLPSSPVGLLLPKVTVDRVSTGDNVRSLLSPDETRQRAHSVASVITSTVEELEESRQKCPPCWYNFAHTFLIWDCCCPAWLTIKKVVKLIVMDPFVDLAITICIVLNTLFMAMEHYPMKKGFSSMLTVGNLVFTGIFTAEMVLKIIALDPYYYFMKGWNIFDGVIVSLSLMELCLEDVPGMSVLRSFRLLRVFKLAKSWPTLNTLIKIIGNSVGALGNLTLVLAIIVFIFAVVGMQLFGKQYKDNVCKISSDSTLPRWHMNDFFHSFLIVFRVLCGEWIETMWDCMEVADTTMCIIVYMMVMVIGNLVVLNLFLALLLSSFSADNLAATDDDSEMNNLQIAIGRIHRGIAFIKSLLRSSCSSVCLRDKKKGKGEDKSLDELHKPLGPNGVPNHTIKDLTVTVPIAVGESDFENLNTEDFSSASSDVTGCHGVRTDDDGQLSSSEGSTVDGMAAGEGEESIDLELEESMDPDACFPDVCVQKFECCQVNVDVGWWKMWWTLRKTCYRIVEHNWFESFIIFMILLSSGALAFEDVYIEKRKTIKTVLEFADKIFTYIFILEMLLKWVAYGFAKYFTNAWCWLDFLIVDVSLVSLVANAMGYSELGAIKSLRTLRALRPLRALSRFEGMRVVVNALLGAIPSIFNVLLVCLIFWLIFSIMGVNLFAGKFYHCVNQTSAKNFPRSMVKNKTDCDNLGGDARWKNVKINFDNVGVGYLALLQVPEEQPQYEYNLKMYMYFVIFIIFGAFFTLNLFIGVIIDNFNQQKKKIRGQDIFMTEEQKKYYNAMKKLGSKKPQKPIPRPSNKYQAYIFDFTTKQAFDIIIMVLIWLNMVAMMVESADQSEEKSAILNRINIVFICIFTGECLLKMISLRHYYFTNGWNVFDFIVVILSIIGMFLADLIQKYFVSPTLFRVIRLARIGRVLRLIKSAKGIRTLLFALMMSLPALFNIGLLLFLVMFIYAIFGMSNFAYVKREAGIDDLFNFETFGNSMICLFQITTSAGWDGLLAPILNKHEDDCKNTTEHPGSTYVGDCGNPPVGIAFFVSYIIICFLIVVNMYIAVILENFSVATEESADPLSEDDFEMFYEVWERFDPHATQFMEYNKLSEFADTLDPPLRIAKPNKLELISMDLPMVSGERIHCLDILFAFTKRVLGEGGEMDILRGQMEERFMASNPSKVSYEPITTTLRRKQEDMSAFVIQRAFRQYKRKPVVIKSTLRGDNIQKDESLSDKEDAVTDKRKNNSSTDKSELAPSTASQPSSNSITSNGKNKYEKDRSEKEVVGKDVREQDI</sequence>
<comment type="caution">
    <text evidence="21">Lacks conserved residue(s) required for the propagation of feature annotation.</text>
</comment>
<evidence type="ECO:0000256" key="1">
    <source>
        <dbReference type="ARBA" id="ARBA00004651"/>
    </source>
</evidence>
<comment type="function">
    <text evidence="21">Mediates the voltage-dependent sodium ion permeability of excitable membranes. Assuming opened or closed conformations in response to the voltage difference across the membrane, the protein forms a sodium-selective channel through which Na(+) ions may pass in accordance with their electrochemical gradient.</text>
</comment>
<comment type="similarity">
    <text evidence="18">Belongs to the sodium channel (TC 1.A.1.10) family. Nav1.4/SCN4A subfamily.</text>
</comment>
<dbReference type="FunFam" id="1.10.287.70:FF:000051">
    <property type="entry name" value="Sodium channel 1"/>
    <property type="match status" value="1"/>
</dbReference>
<evidence type="ECO:0000256" key="11">
    <source>
        <dbReference type="ARBA" id="ARBA00023065"/>
    </source>
</evidence>
<evidence type="ECO:0000259" key="25">
    <source>
        <dbReference type="Pfam" id="PF11933"/>
    </source>
</evidence>
<keyword evidence="28" id="KW-1185">Reference proteome</keyword>
<feature type="compositionally biased region" description="Basic and acidic residues" evidence="22">
    <location>
        <begin position="1852"/>
        <end position="1873"/>
    </location>
</feature>
<keyword evidence="14" id="KW-0325">Glycoprotein</keyword>
<evidence type="ECO:0000256" key="18">
    <source>
        <dbReference type="ARBA" id="ARBA00038083"/>
    </source>
</evidence>
<feature type="transmembrane region" description="Helical" evidence="21">
    <location>
        <begin position="220"/>
        <end position="238"/>
    </location>
</feature>
<feature type="compositionally biased region" description="Basic and acidic residues" evidence="22">
    <location>
        <begin position="1807"/>
        <end position="1823"/>
    </location>
</feature>
<accession>A0A7N8X9C9</accession>
<keyword evidence="9 21" id="KW-1133">Transmembrane helix</keyword>
<evidence type="ECO:0000313" key="27">
    <source>
        <dbReference type="Ensembl" id="ENSMAMP00000045780.1"/>
    </source>
</evidence>
<dbReference type="GO" id="GO:0019228">
    <property type="term" value="P:neuronal action potential"/>
    <property type="evidence" value="ECO:0007669"/>
    <property type="project" value="TreeGrafter"/>
</dbReference>
<dbReference type="Pfam" id="PF24609">
    <property type="entry name" value="IQ_SCN5A_C"/>
    <property type="match status" value="1"/>
</dbReference>
<comment type="subcellular location">
    <subcellularLocation>
        <location evidence="1 21">Cell membrane</location>
        <topology evidence="1 21">Multi-pass membrane protein</topology>
    </subcellularLocation>
</comment>
<keyword evidence="3 21" id="KW-0894">Sodium channel</keyword>
<comment type="function">
    <text evidence="19">Pore-forming subunit of a voltage-gated sodium (Nav) channel that directly mediates the depolarizing phase of action potentials in excitable membranes. Navs, also called VGSCs (voltage-gated sodium channels) or VDSCs (voltage-dependent sodium channels), operate by switching between closed and open conformations depending on the voltage difference across the membrane. In the open conformation they allow Na(+) ions to selectively pass through the pore, along their electrochemical gradient. The influx of Na+ ions provokes membrane depolarization, initiating the propagation of electrical signals throughout cells and tissues.</text>
</comment>
<evidence type="ECO:0000256" key="10">
    <source>
        <dbReference type="ARBA" id="ARBA00023053"/>
    </source>
</evidence>
<dbReference type="FunFam" id="1.20.120.350:FF:000003">
    <property type="entry name" value="Voltage-dependent sodium channel"/>
    <property type="match status" value="1"/>
</dbReference>
<feature type="compositionally biased region" description="Basic residues" evidence="22">
    <location>
        <begin position="457"/>
        <end position="466"/>
    </location>
</feature>